<dbReference type="Proteomes" id="UP000026960">
    <property type="component" value="Chromosome 1"/>
</dbReference>
<name>A0A0D3ERP9_9ORYZ</name>
<protein>
    <submittedName>
        <fullName evidence="2">Uncharacterized protein</fullName>
    </submittedName>
</protein>
<evidence type="ECO:0000313" key="2">
    <source>
        <dbReference type="EnsemblPlants" id="OBART01G24150.1"/>
    </source>
</evidence>
<evidence type="ECO:0000256" key="1">
    <source>
        <dbReference type="SAM" id="MobiDB-lite"/>
    </source>
</evidence>
<feature type="region of interest" description="Disordered" evidence="1">
    <location>
        <begin position="1"/>
        <end position="41"/>
    </location>
</feature>
<feature type="compositionally biased region" description="Basic and acidic residues" evidence="1">
    <location>
        <begin position="21"/>
        <end position="41"/>
    </location>
</feature>
<evidence type="ECO:0000313" key="3">
    <source>
        <dbReference type="Proteomes" id="UP000026960"/>
    </source>
</evidence>
<dbReference type="EnsemblPlants" id="OBART01G24150.1">
    <property type="protein sequence ID" value="OBART01G24150.1"/>
    <property type="gene ID" value="OBART01G24150"/>
</dbReference>
<proteinExistence type="predicted"/>
<sequence>MSGVAVHNSDEESVAAGVACDRTHNRGRTREDSQKKNERREKKIRAKLSFYVVSLLSID</sequence>
<dbReference type="AlphaFoldDB" id="A0A0D3ERP9"/>
<organism evidence="2">
    <name type="scientific">Oryza barthii</name>
    <dbReference type="NCBI Taxonomy" id="65489"/>
    <lineage>
        <taxon>Eukaryota</taxon>
        <taxon>Viridiplantae</taxon>
        <taxon>Streptophyta</taxon>
        <taxon>Embryophyta</taxon>
        <taxon>Tracheophyta</taxon>
        <taxon>Spermatophyta</taxon>
        <taxon>Magnoliopsida</taxon>
        <taxon>Liliopsida</taxon>
        <taxon>Poales</taxon>
        <taxon>Poaceae</taxon>
        <taxon>BOP clade</taxon>
        <taxon>Oryzoideae</taxon>
        <taxon>Oryzeae</taxon>
        <taxon>Oryzinae</taxon>
        <taxon>Oryza</taxon>
    </lineage>
</organism>
<dbReference type="Gramene" id="OBART01G24150.1">
    <property type="protein sequence ID" value="OBART01G24150.1"/>
    <property type="gene ID" value="OBART01G24150"/>
</dbReference>
<reference evidence="2" key="2">
    <citation type="submission" date="2015-03" db="UniProtKB">
        <authorList>
            <consortium name="EnsemblPlants"/>
        </authorList>
    </citation>
    <scope>IDENTIFICATION</scope>
</reference>
<keyword evidence="3" id="KW-1185">Reference proteome</keyword>
<accession>A0A0D3ERP9</accession>
<reference evidence="2" key="1">
    <citation type="journal article" date="2009" name="Rice">
        <title>De Novo Next Generation Sequencing of Plant Genomes.</title>
        <authorList>
            <person name="Rounsley S."/>
            <person name="Marri P.R."/>
            <person name="Yu Y."/>
            <person name="He R."/>
            <person name="Sisneros N."/>
            <person name="Goicoechea J.L."/>
            <person name="Lee S.J."/>
            <person name="Angelova A."/>
            <person name="Kudrna D."/>
            <person name="Luo M."/>
            <person name="Affourtit J."/>
            <person name="Desany B."/>
            <person name="Knight J."/>
            <person name="Niazi F."/>
            <person name="Egholm M."/>
            <person name="Wing R.A."/>
        </authorList>
    </citation>
    <scope>NUCLEOTIDE SEQUENCE [LARGE SCALE GENOMIC DNA]</scope>
    <source>
        <strain evidence="2">cv. IRGC 105608</strain>
    </source>
</reference>
<dbReference type="HOGENOM" id="CLU_2964608_0_0_1"/>
<dbReference type="PaxDb" id="65489-OBART01G24150.1"/>